<sequence length="899" mass="101401">MNKYNRQLLLIFLLLGFSQFTKAQGYWENLASKPSTLGLEEGIDTYKTKNFILKLVKASQTVAGLSPAAEPGFDFTPGDRLEIRGKDGLYWLGDLNFRMKNTSGEWVSYSTASARKPVTPLEASAPVLAAADLSATLPDDLPVHITRYYEDVEGDLVLRFRLKNTSETSVELGALGIPMAFNNILEGKSLDETHAQNVFFDPYIGEDAGYLEVKRLSGVGSGLLVLPAENMPFEAYRPLIDDPSPRSVVFEGFHEWMAHSEAYAEQEWKGIEQWNEPTSTTLKPGESKNFALKIVPTTGVRGTQQKLSEEKRPVAIGIPGYVLPQDVKAQLFLKYSKKVASMRVEPEGSLLITEEEPAKNDYVKYNVQGKTWGRARLTIVYADGLKQTVNYKVIKPETEVVKDFGQFLTTEQWFDEEGDLFKRNPSVISYDYETKRQITQDSRAWVAGLSDEGGAGSYLGAMMKQFILPDAEELQKMEAFIDGTLWGVIQDAEGDRKYAVKKSIFYYEPNTMPEGTYSDTINWKTWAAWNKEHADDRGRSYNYPHVAATHWVMYRLGRYHKGLVTNHSWDWCLKNAYGTAVAMIEDAPYYAQFGQMEGSVFLFILKDLQKEGYAEMAQDLETRMKARADHWKSLNYPFGSEMPWDSTGQEEVFMWSDYFGYDAKAQITLDAILAYMPTIPHWGYNGNARRYWDFLYGGKLSRVERQIHHYGSGLNAIPVLTAYRENPDLYLLRVGYGGTLGAISNITQDGFGPSAFHSYPSTLRIDYHSGDYGPNFYGYAINTATYLTEDADLGWLAFGGNLNETKKEISVEVTTAAKNRIFIQPEELWITLEAGKVAEASYNKKNGEVSLTLMPKDAFTPFAYISLTEGFKMDYPVERGMYKVPLGGEPVEVTITKEP</sequence>
<keyword evidence="3" id="KW-1185">Reference proteome</keyword>
<dbReference type="Pfam" id="PF18951">
    <property type="entry name" value="DUF5695"/>
    <property type="match status" value="1"/>
</dbReference>
<proteinExistence type="predicted"/>
<dbReference type="InterPro" id="IPR043750">
    <property type="entry name" value="DUF5695"/>
</dbReference>
<name>A0ABS8GYC6_9FLAO</name>
<reference evidence="2 3" key="1">
    <citation type="submission" date="2021-11" db="EMBL/GenBank/DDBJ databases">
        <title>Seasonal and diel survey of microbial diversity of the Tyrrhenian coast.</title>
        <authorList>
            <person name="Gattoni G."/>
            <person name="Corral P."/>
        </authorList>
    </citation>
    <scope>NUCLEOTIDE SEQUENCE [LARGE SCALE GENOMIC DNA]</scope>
    <source>
        <strain evidence="2 3">Mr9</strain>
    </source>
</reference>
<feature type="signal peptide" evidence="1">
    <location>
        <begin position="1"/>
        <end position="23"/>
    </location>
</feature>
<feature type="chain" id="PRO_5047292125" evidence="1">
    <location>
        <begin position="24"/>
        <end position="899"/>
    </location>
</feature>
<gene>
    <name evidence="2" type="ORF">LLW17_15805</name>
</gene>
<protein>
    <submittedName>
        <fullName evidence="2">DUF5695 domain-containing protein</fullName>
    </submittedName>
</protein>
<evidence type="ECO:0000313" key="2">
    <source>
        <dbReference type="EMBL" id="MCC4214192.1"/>
    </source>
</evidence>
<comment type="caution">
    <text evidence="2">The sequence shown here is derived from an EMBL/GenBank/DDBJ whole genome shotgun (WGS) entry which is preliminary data.</text>
</comment>
<organism evidence="2 3">
    <name type="scientific">Leeuwenhoekiella parthenopeia</name>
    <dbReference type="NCBI Taxonomy" id="2890320"/>
    <lineage>
        <taxon>Bacteria</taxon>
        <taxon>Pseudomonadati</taxon>
        <taxon>Bacteroidota</taxon>
        <taxon>Flavobacteriia</taxon>
        <taxon>Flavobacteriales</taxon>
        <taxon>Flavobacteriaceae</taxon>
        <taxon>Leeuwenhoekiella</taxon>
    </lineage>
</organism>
<keyword evidence="1" id="KW-0732">Signal</keyword>
<evidence type="ECO:0000313" key="3">
    <source>
        <dbReference type="Proteomes" id="UP001197770"/>
    </source>
</evidence>
<dbReference type="RefSeq" id="WP_228231256.1">
    <property type="nucleotide sequence ID" value="NZ_JAJGMW010000025.1"/>
</dbReference>
<accession>A0ABS8GYC6</accession>
<dbReference type="EMBL" id="JAJGMW010000025">
    <property type="protein sequence ID" value="MCC4214192.1"/>
    <property type="molecule type" value="Genomic_DNA"/>
</dbReference>
<evidence type="ECO:0000256" key="1">
    <source>
        <dbReference type="SAM" id="SignalP"/>
    </source>
</evidence>
<dbReference type="Proteomes" id="UP001197770">
    <property type="component" value="Unassembled WGS sequence"/>
</dbReference>